<organism evidence="8 9">
    <name type="scientific">Hirsutella minnesotensis 3608</name>
    <dbReference type="NCBI Taxonomy" id="1043627"/>
    <lineage>
        <taxon>Eukaryota</taxon>
        <taxon>Fungi</taxon>
        <taxon>Dikarya</taxon>
        <taxon>Ascomycota</taxon>
        <taxon>Pezizomycotina</taxon>
        <taxon>Sordariomycetes</taxon>
        <taxon>Hypocreomycetidae</taxon>
        <taxon>Hypocreales</taxon>
        <taxon>Ophiocordycipitaceae</taxon>
        <taxon>Hirsutella</taxon>
    </lineage>
</organism>
<evidence type="ECO:0000313" key="9">
    <source>
        <dbReference type="Proteomes" id="UP000054481"/>
    </source>
</evidence>
<dbReference type="GO" id="GO:0019521">
    <property type="term" value="P:D-gluconate metabolic process"/>
    <property type="evidence" value="ECO:0007669"/>
    <property type="project" value="UniProtKB-KW"/>
</dbReference>
<dbReference type="InterPro" id="IPR008927">
    <property type="entry name" value="6-PGluconate_DH-like_C_sf"/>
</dbReference>
<dbReference type="Proteomes" id="UP000054481">
    <property type="component" value="Unassembled WGS sequence"/>
</dbReference>
<dbReference type="PANTHER" id="PTHR11811">
    <property type="entry name" value="6-PHOSPHOGLUCONATE DEHYDROGENASE"/>
    <property type="match status" value="1"/>
</dbReference>
<dbReference type="AlphaFoldDB" id="A0A0F7ZFC0"/>
<keyword evidence="9" id="KW-1185">Reference proteome</keyword>
<evidence type="ECO:0000256" key="4">
    <source>
        <dbReference type="ARBA" id="ARBA00023002"/>
    </source>
</evidence>
<evidence type="ECO:0000259" key="7">
    <source>
        <dbReference type="SMART" id="SM01350"/>
    </source>
</evidence>
<dbReference type="Pfam" id="PF03446">
    <property type="entry name" value="NAD_binding_2"/>
    <property type="match status" value="1"/>
</dbReference>
<comment type="similarity">
    <text evidence="2">Belongs to the 6-phosphogluconate dehydrogenase family.</text>
</comment>
<evidence type="ECO:0000256" key="1">
    <source>
        <dbReference type="ARBA" id="ARBA00004874"/>
    </source>
</evidence>
<dbReference type="Gene3D" id="1.10.1040.10">
    <property type="entry name" value="N-(1-d-carboxylethyl)-l-norvaline Dehydrogenase, domain 2"/>
    <property type="match status" value="1"/>
</dbReference>
<accession>A0A0F7ZFC0</accession>
<dbReference type="UniPathway" id="UPA00115">
    <property type="reaction ID" value="UER00410"/>
</dbReference>
<proteinExistence type="inferred from homology"/>
<dbReference type="PRINTS" id="PR00076">
    <property type="entry name" value="6PGDHDRGNASE"/>
</dbReference>
<sequence>MEEQQLQITKVAMIGVGSMGFGMSLLLGEQGFEVFFFDPSEANVRDLESKVRDLKLNDRVQSKDSYEALCQATKSPQAPRVLILSTPHGSTGDKIAKSLRPHLDPGDIIIDCANEHLSSTERRQRELEPEGDILSRLRRGDASILKKLMPFFGKLAAKDRSGRPCVMPIGPGGSGHYAKMIHNGIGQGMMPVLAEVWFMLSRGLDLSAQDIGDIFESWNKEGQLRDCFLVNIGADVVRTRDENGHSVLDSVRDIVVQ</sequence>
<dbReference type="InterPro" id="IPR006115">
    <property type="entry name" value="6PGDH_NADP-bd"/>
</dbReference>
<dbReference type="InterPro" id="IPR013328">
    <property type="entry name" value="6PGD_dom2"/>
</dbReference>
<dbReference type="GO" id="GO:0004616">
    <property type="term" value="F:phosphogluconate dehydrogenase (decarboxylating) activity"/>
    <property type="evidence" value="ECO:0007669"/>
    <property type="project" value="UniProtKB-EC"/>
</dbReference>
<keyword evidence="4" id="KW-0560">Oxidoreductase</keyword>
<protein>
    <recommendedName>
        <fullName evidence="3">phosphogluconate dehydrogenase (NADP(+)-dependent, decarboxylating)</fullName>
        <ecNumber evidence="3">1.1.1.44</ecNumber>
    </recommendedName>
</protein>
<name>A0A0F7ZFC0_9HYPO</name>
<keyword evidence="6" id="KW-0570">Pentose shunt</keyword>
<comment type="pathway">
    <text evidence="1">Carbohydrate degradation; pentose phosphate pathway; D-ribulose 5-phosphate from D-glucose 6-phosphate (oxidative stage): step 3/3.</text>
</comment>
<dbReference type="SUPFAM" id="SSF51735">
    <property type="entry name" value="NAD(P)-binding Rossmann-fold domains"/>
    <property type="match status" value="1"/>
</dbReference>
<dbReference type="InterPro" id="IPR036291">
    <property type="entry name" value="NAD(P)-bd_dom_sf"/>
</dbReference>
<evidence type="ECO:0000256" key="5">
    <source>
        <dbReference type="ARBA" id="ARBA00023064"/>
    </source>
</evidence>
<dbReference type="GO" id="GO:0006098">
    <property type="term" value="P:pentose-phosphate shunt"/>
    <property type="evidence" value="ECO:0007669"/>
    <property type="project" value="UniProtKB-UniPathway"/>
</dbReference>
<dbReference type="EMBL" id="KQ030798">
    <property type="protein sequence ID" value="KJZ68876.1"/>
    <property type="molecule type" value="Genomic_DNA"/>
</dbReference>
<reference evidence="8 9" key="1">
    <citation type="journal article" date="2014" name="Genome Biol. Evol.">
        <title>Comparative genomics and transcriptomics analyses reveal divergent lifestyle features of nematode endoparasitic fungus Hirsutella minnesotensis.</title>
        <authorList>
            <person name="Lai Y."/>
            <person name="Liu K."/>
            <person name="Zhang X."/>
            <person name="Zhang X."/>
            <person name="Li K."/>
            <person name="Wang N."/>
            <person name="Shu C."/>
            <person name="Wu Y."/>
            <person name="Wang C."/>
            <person name="Bushley K.E."/>
            <person name="Xiang M."/>
            <person name="Liu X."/>
        </authorList>
    </citation>
    <scope>NUCLEOTIDE SEQUENCE [LARGE SCALE GENOMIC DNA]</scope>
    <source>
        <strain evidence="8 9">3608</strain>
    </source>
</reference>
<feature type="domain" description="6-phosphogluconate dehydrogenase C-terminal" evidence="7">
    <location>
        <begin position="175"/>
        <end position="257"/>
    </location>
</feature>
<evidence type="ECO:0000256" key="3">
    <source>
        <dbReference type="ARBA" id="ARBA00013011"/>
    </source>
</evidence>
<dbReference type="OrthoDB" id="434986at2759"/>
<dbReference type="Gene3D" id="3.40.50.720">
    <property type="entry name" value="NAD(P)-binding Rossmann-like Domain"/>
    <property type="match status" value="1"/>
</dbReference>
<dbReference type="GO" id="GO:0050661">
    <property type="term" value="F:NADP binding"/>
    <property type="evidence" value="ECO:0007669"/>
    <property type="project" value="InterPro"/>
</dbReference>
<evidence type="ECO:0000256" key="2">
    <source>
        <dbReference type="ARBA" id="ARBA00008419"/>
    </source>
</evidence>
<dbReference type="InterPro" id="IPR006114">
    <property type="entry name" value="6PGDH_C"/>
</dbReference>
<keyword evidence="5" id="KW-0311">Gluconate utilization</keyword>
<dbReference type="SUPFAM" id="SSF48179">
    <property type="entry name" value="6-phosphogluconate dehydrogenase C-terminal domain-like"/>
    <property type="match status" value="1"/>
</dbReference>
<dbReference type="Pfam" id="PF00393">
    <property type="entry name" value="6PGD"/>
    <property type="match status" value="1"/>
</dbReference>
<dbReference type="EC" id="1.1.1.44" evidence="3"/>
<evidence type="ECO:0000256" key="6">
    <source>
        <dbReference type="ARBA" id="ARBA00023126"/>
    </source>
</evidence>
<evidence type="ECO:0000313" key="8">
    <source>
        <dbReference type="EMBL" id="KJZ68876.1"/>
    </source>
</evidence>
<gene>
    <name evidence="8" type="ORF">HIM_11735</name>
</gene>
<dbReference type="InterPro" id="IPR006183">
    <property type="entry name" value="Pgluconate_DH"/>
</dbReference>
<dbReference type="SMART" id="SM01350">
    <property type="entry name" value="6PGD"/>
    <property type="match status" value="1"/>
</dbReference>